<evidence type="ECO:0000256" key="4">
    <source>
        <dbReference type="ARBA" id="ARBA00023015"/>
    </source>
</evidence>
<keyword evidence="2 7" id="KW-0597">Phosphoprotein</keyword>
<dbReference type="SMART" id="SM00448">
    <property type="entry name" value="REC"/>
    <property type="match status" value="1"/>
</dbReference>
<dbReference type="CDD" id="cd00383">
    <property type="entry name" value="trans_reg_C"/>
    <property type="match status" value="1"/>
</dbReference>
<comment type="caution">
    <text evidence="11">The sequence shown here is derived from an EMBL/GenBank/DDBJ whole genome shotgun (WGS) entry which is preliminary data.</text>
</comment>
<dbReference type="Gene3D" id="3.40.50.2300">
    <property type="match status" value="1"/>
</dbReference>
<dbReference type="InterPro" id="IPR039420">
    <property type="entry name" value="WalR-like"/>
</dbReference>
<evidence type="ECO:0000313" key="12">
    <source>
        <dbReference type="Proteomes" id="UP001501295"/>
    </source>
</evidence>
<dbReference type="InterPro" id="IPR001867">
    <property type="entry name" value="OmpR/PhoB-type_DNA-bd"/>
</dbReference>
<comment type="subcellular location">
    <subcellularLocation>
        <location evidence="1">Cytoplasm</location>
    </subcellularLocation>
</comment>
<keyword evidence="12" id="KW-1185">Reference proteome</keyword>
<dbReference type="Gene3D" id="6.10.250.690">
    <property type="match status" value="1"/>
</dbReference>
<evidence type="ECO:0000256" key="1">
    <source>
        <dbReference type="ARBA" id="ARBA00004496"/>
    </source>
</evidence>
<name>A0ABP8VIX4_9MICO</name>
<evidence type="ECO:0000256" key="3">
    <source>
        <dbReference type="ARBA" id="ARBA00023012"/>
    </source>
</evidence>
<keyword evidence="3" id="KW-0902">Two-component regulatory system</keyword>
<sequence length="287" mass="30432">MFTGQARSGMPAHEPVAAIVVGSAVALTATFDIGMLLHTGGVASRHPAATTSRSGGTPLAKILVVDDDPEMLDLVRSSLVDAGHEVTAVSDGVAALIAAGGTEFDAAAIDVMLPEMTGFEICRRLRESGRTFPVILVTARDAVDDRIFGLDSGADDYLTKPFSLAELQARLRAQLRRQATPTTAAPLVEAGDLRLDTTAVRARIAGHVVAFSVKEFSLLRYLLQSIPETVSRSEILAEVWGPPEHFDPTIVDQYVSYVRKKLAAAGSIVTIVTVRGVGYRADVPDPA</sequence>
<protein>
    <submittedName>
        <fullName evidence="11">Two-component system response regulator TcrA</fullName>
    </submittedName>
</protein>
<dbReference type="PROSITE" id="PS50110">
    <property type="entry name" value="RESPONSE_REGULATORY"/>
    <property type="match status" value="1"/>
</dbReference>
<feature type="domain" description="Response regulatory" evidence="9">
    <location>
        <begin position="61"/>
        <end position="175"/>
    </location>
</feature>
<dbReference type="InterPro" id="IPR016032">
    <property type="entry name" value="Sig_transdc_resp-reg_C-effctor"/>
</dbReference>
<dbReference type="InterPro" id="IPR011006">
    <property type="entry name" value="CheY-like_superfamily"/>
</dbReference>
<evidence type="ECO:0000256" key="2">
    <source>
        <dbReference type="ARBA" id="ARBA00022553"/>
    </source>
</evidence>
<dbReference type="PANTHER" id="PTHR48111">
    <property type="entry name" value="REGULATOR OF RPOS"/>
    <property type="match status" value="1"/>
</dbReference>
<evidence type="ECO:0000256" key="7">
    <source>
        <dbReference type="PROSITE-ProRule" id="PRU00169"/>
    </source>
</evidence>
<evidence type="ECO:0000313" key="11">
    <source>
        <dbReference type="EMBL" id="GAA4663756.1"/>
    </source>
</evidence>
<dbReference type="InterPro" id="IPR036388">
    <property type="entry name" value="WH-like_DNA-bd_sf"/>
</dbReference>
<dbReference type="SMART" id="SM00862">
    <property type="entry name" value="Trans_reg_C"/>
    <property type="match status" value="1"/>
</dbReference>
<proteinExistence type="predicted"/>
<dbReference type="Pfam" id="PF00486">
    <property type="entry name" value="Trans_reg_C"/>
    <property type="match status" value="1"/>
</dbReference>
<dbReference type="EMBL" id="BAABLM010000001">
    <property type="protein sequence ID" value="GAA4663756.1"/>
    <property type="molecule type" value="Genomic_DNA"/>
</dbReference>
<keyword evidence="5 8" id="KW-0238">DNA-binding</keyword>
<gene>
    <name evidence="11" type="primary">tcrA</name>
    <name evidence="11" type="ORF">GCM10025780_00500</name>
</gene>
<feature type="domain" description="OmpR/PhoB-type" evidence="10">
    <location>
        <begin position="185"/>
        <end position="283"/>
    </location>
</feature>
<dbReference type="SUPFAM" id="SSF46894">
    <property type="entry name" value="C-terminal effector domain of the bipartite response regulators"/>
    <property type="match status" value="1"/>
</dbReference>
<evidence type="ECO:0000259" key="9">
    <source>
        <dbReference type="PROSITE" id="PS50110"/>
    </source>
</evidence>
<dbReference type="PROSITE" id="PS51755">
    <property type="entry name" value="OMPR_PHOB"/>
    <property type="match status" value="1"/>
</dbReference>
<reference evidence="12" key="1">
    <citation type="journal article" date="2019" name="Int. J. Syst. Evol. Microbiol.">
        <title>The Global Catalogue of Microorganisms (GCM) 10K type strain sequencing project: providing services to taxonomists for standard genome sequencing and annotation.</title>
        <authorList>
            <consortium name="The Broad Institute Genomics Platform"/>
            <consortium name="The Broad Institute Genome Sequencing Center for Infectious Disease"/>
            <person name="Wu L."/>
            <person name="Ma J."/>
        </authorList>
    </citation>
    <scope>NUCLEOTIDE SEQUENCE [LARGE SCALE GENOMIC DNA]</scope>
    <source>
        <strain evidence="12">JCM 18956</strain>
    </source>
</reference>
<evidence type="ECO:0000256" key="8">
    <source>
        <dbReference type="PROSITE-ProRule" id="PRU01091"/>
    </source>
</evidence>
<organism evidence="11 12">
    <name type="scientific">Frondihabitans cladoniiphilus</name>
    <dbReference type="NCBI Taxonomy" id="715785"/>
    <lineage>
        <taxon>Bacteria</taxon>
        <taxon>Bacillati</taxon>
        <taxon>Actinomycetota</taxon>
        <taxon>Actinomycetes</taxon>
        <taxon>Micrococcales</taxon>
        <taxon>Microbacteriaceae</taxon>
        <taxon>Frondihabitans</taxon>
    </lineage>
</organism>
<evidence type="ECO:0000259" key="10">
    <source>
        <dbReference type="PROSITE" id="PS51755"/>
    </source>
</evidence>
<dbReference type="SUPFAM" id="SSF52172">
    <property type="entry name" value="CheY-like"/>
    <property type="match status" value="1"/>
</dbReference>
<evidence type="ECO:0000256" key="6">
    <source>
        <dbReference type="ARBA" id="ARBA00023163"/>
    </source>
</evidence>
<feature type="modified residue" description="4-aspartylphosphate" evidence="7">
    <location>
        <position position="110"/>
    </location>
</feature>
<dbReference type="InterPro" id="IPR001789">
    <property type="entry name" value="Sig_transdc_resp-reg_receiver"/>
</dbReference>
<keyword evidence="6" id="KW-0804">Transcription</keyword>
<dbReference type="CDD" id="cd17624">
    <property type="entry name" value="REC_OmpR_PmrA-like"/>
    <property type="match status" value="1"/>
</dbReference>
<dbReference type="PANTHER" id="PTHR48111:SF22">
    <property type="entry name" value="REGULATOR OF RPOS"/>
    <property type="match status" value="1"/>
</dbReference>
<dbReference type="Proteomes" id="UP001501295">
    <property type="component" value="Unassembled WGS sequence"/>
</dbReference>
<accession>A0ABP8VIX4</accession>
<dbReference type="Pfam" id="PF00072">
    <property type="entry name" value="Response_reg"/>
    <property type="match status" value="1"/>
</dbReference>
<dbReference type="Gene3D" id="1.10.10.10">
    <property type="entry name" value="Winged helix-like DNA-binding domain superfamily/Winged helix DNA-binding domain"/>
    <property type="match status" value="1"/>
</dbReference>
<feature type="DNA-binding region" description="OmpR/PhoB-type" evidence="8">
    <location>
        <begin position="185"/>
        <end position="283"/>
    </location>
</feature>
<evidence type="ECO:0000256" key="5">
    <source>
        <dbReference type="ARBA" id="ARBA00023125"/>
    </source>
</evidence>
<keyword evidence="4" id="KW-0805">Transcription regulation</keyword>